<name>A0A6N6RH21_9FLAO</name>
<feature type="chain" id="PRO_5026954865" evidence="1">
    <location>
        <begin position="22"/>
        <end position="194"/>
    </location>
</feature>
<dbReference type="AlphaFoldDB" id="A0A6N6RH21"/>
<reference evidence="3 4" key="1">
    <citation type="submission" date="2019-09" db="EMBL/GenBank/DDBJ databases">
        <title>Genomes of family Cryomorphaceae.</title>
        <authorList>
            <person name="Bowman J.P."/>
        </authorList>
    </citation>
    <scope>NUCLEOTIDE SEQUENCE [LARGE SCALE GENOMIC DNA]</scope>
    <source>
        <strain evidence="3 4">LMG 25704</strain>
    </source>
</reference>
<dbReference type="InterPro" id="IPR051705">
    <property type="entry name" value="Gsp_Synthetase/Amidase"/>
</dbReference>
<dbReference type="OrthoDB" id="9765517at2"/>
<feature type="domain" description="Peptidase C51" evidence="2">
    <location>
        <begin position="47"/>
        <end position="192"/>
    </location>
</feature>
<evidence type="ECO:0000256" key="1">
    <source>
        <dbReference type="SAM" id="SignalP"/>
    </source>
</evidence>
<dbReference type="EMBL" id="WBVO01000008">
    <property type="protein sequence ID" value="KAB2808629.1"/>
    <property type="molecule type" value="Genomic_DNA"/>
</dbReference>
<evidence type="ECO:0000259" key="2">
    <source>
        <dbReference type="PROSITE" id="PS50911"/>
    </source>
</evidence>
<evidence type="ECO:0000313" key="4">
    <source>
        <dbReference type="Proteomes" id="UP000468650"/>
    </source>
</evidence>
<dbReference type="Pfam" id="PF05257">
    <property type="entry name" value="CHAP"/>
    <property type="match status" value="1"/>
</dbReference>
<gene>
    <name evidence="3" type="ORF">F8C67_10100</name>
</gene>
<dbReference type="Gene3D" id="3.90.1720.10">
    <property type="entry name" value="endopeptidase domain like (from Nostoc punctiforme)"/>
    <property type="match status" value="1"/>
</dbReference>
<keyword evidence="4" id="KW-1185">Reference proteome</keyword>
<dbReference type="PANTHER" id="PTHR30094">
    <property type="entry name" value="BIFUNCTIONAL GLUTATHIONYLSPERMIDINE SYNTHETASE/AMIDASE-RELATED"/>
    <property type="match status" value="1"/>
</dbReference>
<keyword evidence="1" id="KW-0732">Signal</keyword>
<dbReference type="Proteomes" id="UP000468650">
    <property type="component" value="Unassembled WGS sequence"/>
</dbReference>
<feature type="signal peptide" evidence="1">
    <location>
        <begin position="1"/>
        <end position="21"/>
    </location>
</feature>
<dbReference type="PROSITE" id="PS50911">
    <property type="entry name" value="CHAP"/>
    <property type="match status" value="1"/>
</dbReference>
<dbReference type="PANTHER" id="PTHR30094:SF0">
    <property type="entry name" value="BIFUNCTIONAL GLUTATHIONYLSPERMIDINE SYNTHETASE_AMIDASE-RELATED"/>
    <property type="match status" value="1"/>
</dbReference>
<dbReference type="SUPFAM" id="SSF54001">
    <property type="entry name" value="Cysteine proteinases"/>
    <property type="match status" value="1"/>
</dbReference>
<sequence>MKFRFLSILLILMVSALCSWSYFNVNFTSDYDVGEPVDTLNDVIVYYNGSVGNVSGRNTSADGYNIGLKYQCVEFVKRYYLEHLHHKMPNPWGHAVDLYDPDIADGALNPNRGLLQFSNQGKAQPAVKDLIVFEGTRWNPYGHVAIVSAVNENSIEITQQNPGPNAPSRVSIRMSYEDGKWTLDDGVLGWLRLP</sequence>
<organism evidence="3 4">
    <name type="scientific">Phaeocystidibacter luteus</name>
    <dbReference type="NCBI Taxonomy" id="911197"/>
    <lineage>
        <taxon>Bacteria</taxon>
        <taxon>Pseudomonadati</taxon>
        <taxon>Bacteroidota</taxon>
        <taxon>Flavobacteriia</taxon>
        <taxon>Flavobacteriales</taxon>
        <taxon>Phaeocystidibacteraceae</taxon>
        <taxon>Phaeocystidibacter</taxon>
    </lineage>
</organism>
<dbReference type="InterPro" id="IPR038765">
    <property type="entry name" value="Papain-like_cys_pep_sf"/>
</dbReference>
<comment type="caution">
    <text evidence="3">The sequence shown here is derived from an EMBL/GenBank/DDBJ whole genome shotgun (WGS) entry which is preliminary data.</text>
</comment>
<protein>
    <submittedName>
        <fullName evidence="3">CHAP domain-containing protein</fullName>
    </submittedName>
</protein>
<dbReference type="InterPro" id="IPR007921">
    <property type="entry name" value="CHAP_dom"/>
</dbReference>
<accession>A0A6N6RH21</accession>
<evidence type="ECO:0000313" key="3">
    <source>
        <dbReference type="EMBL" id="KAB2808629.1"/>
    </source>
</evidence>
<proteinExistence type="predicted"/>
<dbReference type="GO" id="GO:0016874">
    <property type="term" value="F:ligase activity"/>
    <property type="evidence" value="ECO:0007669"/>
    <property type="project" value="TreeGrafter"/>
</dbReference>
<dbReference type="RefSeq" id="WP_151667724.1">
    <property type="nucleotide sequence ID" value="NZ_WBVO01000008.1"/>
</dbReference>